<organism evidence="3 4">
    <name type="scientific">Nocardia salmonicida</name>
    <dbReference type="NCBI Taxonomy" id="53431"/>
    <lineage>
        <taxon>Bacteria</taxon>
        <taxon>Bacillati</taxon>
        <taxon>Actinomycetota</taxon>
        <taxon>Actinomycetes</taxon>
        <taxon>Mycobacteriales</taxon>
        <taxon>Nocardiaceae</taxon>
        <taxon>Nocardia</taxon>
    </lineage>
</organism>
<accession>A0ABZ1NC45</accession>
<keyword evidence="4" id="KW-1185">Reference proteome</keyword>
<protein>
    <submittedName>
        <fullName evidence="3">CPBP family intramembrane metalloprotease</fullName>
    </submittedName>
</protein>
<reference evidence="3 4" key="1">
    <citation type="submission" date="2022-10" db="EMBL/GenBank/DDBJ databases">
        <title>The complete genomes of actinobacterial strains from the NBC collection.</title>
        <authorList>
            <person name="Joergensen T.S."/>
            <person name="Alvarez Arevalo M."/>
            <person name="Sterndorff E.B."/>
            <person name="Faurdal D."/>
            <person name="Vuksanovic O."/>
            <person name="Mourched A.-S."/>
            <person name="Charusanti P."/>
            <person name="Shaw S."/>
            <person name="Blin K."/>
            <person name="Weber T."/>
        </authorList>
    </citation>
    <scope>NUCLEOTIDE SEQUENCE [LARGE SCALE GENOMIC DNA]</scope>
    <source>
        <strain evidence="3 4">NBC_01413</strain>
    </source>
</reference>
<evidence type="ECO:0000259" key="2">
    <source>
        <dbReference type="Pfam" id="PF02517"/>
    </source>
</evidence>
<evidence type="ECO:0000256" key="1">
    <source>
        <dbReference type="SAM" id="Phobius"/>
    </source>
</evidence>
<keyword evidence="3" id="KW-0378">Hydrolase</keyword>
<dbReference type="Proteomes" id="UP001621418">
    <property type="component" value="Chromosome"/>
</dbReference>
<gene>
    <name evidence="3" type="ORF">OG308_06855</name>
</gene>
<dbReference type="InterPro" id="IPR003675">
    <property type="entry name" value="Rce1/LyrA-like_dom"/>
</dbReference>
<dbReference type="Pfam" id="PF02517">
    <property type="entry name" value="Rce1-like"/>
    <property type="match status" value="1"/>
</dbReference>
<keyword evidence="3" id="KW-0482">Metalloprotease</keyword>
<feature type="domain" description="CAAX prenyl protease 2/Lysostaphin resistance protein A-like" evidence="2">
    <location>
        <begin position="100"/>
        <end position="192"/>
    </location>
</feature>
<feature type="transmembrane region" description="Helical" evidence="1">
    <location>
        <begin position="58"/>
        <end position="78"/>
    </location>
</feature>
<dbReference type="RefSeq" id="WP_405149572.1">
    <property type="nucleotide sequence ID" value="NZ_CP109527.1"/>
</dbReference>
<name>A0ABZ1NC45_9NOCA</name>
<dbReference type="EMBL" id="CP109527">
    <property type="protein sequence ID" value="WTY37567.1"/>
    <property type="molecule type" value="Genomic_DNA"/>
</dbReference>
<keyword evidence="1" id="KW-0812">Transmembrane</keyword>
<dbReference type="GO" id="GO:0008237">
    <property type="term" value="F:metallopeptidase activity"/>
    <property type="evidence" value="ECO:0007669"/>
    <property type="project" value="UniProtKB-KW"/>
</dbReference>
<keyword evidence="1" id="KW-1133">Transmembrane helix</keyword>
<evidence type="ECO:0000313" key="3">
    <source>
        <dbReference type="EMBL" id="WTY37567.1"/>
    </source>
</evidence>
<keyword evidence="1" id="KW-0472">Membrane</keyword>
<sequence length="209" mass="22159">MRRLESAAALILPLLWSNRVLPALDLPLRGRTVANTAFATGYTKLFRGSPNWLSPSGFRWGLGSAGIVLIGYAVALAIPSLRRLPLEIAVRAPETSTLEWIALHIPVGTVLAEEAIFRGTLDPLLAESLGPPAPVISALDFGLWHIQPARAAEDPVFPTVAATTLAGLVFTELRRRSGSATAPALLHLAINAGGALAPSAARWVDGLRR</sequence>
<evidence type="ECO:0000313" key="4">
    <source>
        <dbReference type="Proteomes" id="UP001621418"/>
    </source>
</evidence>
<keyword evidence="3" id="KW-0645">Protease</keyword>
<proteinExistence type="predicted"/>